<keyword evidence="2" id="KW-1133">Transmembrane helix</keyword>
<dbReference type="InterPro" id="IPR007060">
    <property type="entry name" value="FtsL/DivIC"/>
</dbReference>
<dbReference type="Pfam" id="PF04977">
    <property type="entry name" value="DivIC"/>
    <property type="match status" value="1"/>
</dbReference>
<organism evidence="3 4">
    <name type="scientific">Hamadaea flava</name>
    <dbReference type="NCBI Taxonomy" id="1742688"/>
    <lineage>
        <taxon>Bacteria</taxon>
        <taxon>Bacillati</taxon>
        <taxon>Actinomycetota</taxon>
        <taxon>Actinomycetes</taxon>
        <taxon>Micromonosporales</taxon>
        <taxon>Micromonosporaceae</taxon>
        <taxon>Hamadaea</taxon>
    </lineage>
</organism>
<feature type="transmembrane region" description="Helical" evidence="2">
    <location>
        <begin position="53"/>
        <end position="73"/>
    </location>
</feature>
<dbReference type="RefSeq" id="WP_253760097.1">
    <property type="nucleotide sequence ID" value="NZ_JAMZDZ010000001.1"/>
</dbReference>
<keyword evidence="2" id="KW-0812">Transmembrane</keyword>
<reference evidence="4" key="1">
    <citation type="journal article" date="2019" name="Int. J. Syst. Evol. Microbiol.">
        <title>The Global Catalogue of Microorganisms (GCM) 10K type strain sequencing project: providing services to taxonomists for standard genome sequencing and annotation.</title>
        <authorList>
            <consortium name="The Broad Institute Genomics Platform"/>
            <consortium name="The Broad Institute Genome Sequencing Center for Infectious Disease"/>
            <person name="Wu L."/>
            <person name="Ma J."/>
        </authorList>
    </citation>
    <scope>NUCLEOTIDE SEQUENCE [LARGE SCALE GENOMIC DNA]</scope>
    <source>
        <strain evidence="4">CGMCC 4.7289</strain>
    </source>
</reference>
<protein>
    <submittedName>
        <fullName evidence="3">Septum formation initiator family protein</fullName>
    </submittedName>
</protein>
<proteinExistence type="predicted"/>
<sequence>MTQRRTPSGQGPARRSGARITRSGRSAARPATARRTVSAGAAARTTAKGQRRLTGRAVILLVVLVALALAYVYPLRVYFGQQDEISALQADQARQRAHIAELEQTRQKWDDPEYVRIQARRRLFYVRPGEVPLVPIWAPEWAAREAGVQPEPAENSDRPWYETLWGSVGAAGSKTE</sequence>
<evidence type="ECO:0000313" key="3">
    <source>
        <dbReference type="EMBL" id="MFC4129858.1"/>
    </source>
</evidence>
<name>A0ABV8LI06_9ACTN</name>
<keyword evidence="4" id="KW-1185">Reference proteome</keyword>
<feature type="region of interest" description="Disordered" evidence="1">
    <location>
        <begin position="1"/>
        <end position="43"/>
    </location>
</feature>
<feature type="compositionally biased region" description="Low complexity" evidence="1">
    <location>
        <begin position="21"/>
        <end position="39"/>
    </location>
</feature>
<evidence type="ECO:0000256" key="1">
    <source>
        <dbReference type="SAM" id="MobiDB-lite"/>
    </source>
</evidence>
<gene>
    <name evidence="3" type="ORF">ACFOZ4_04495</name>
</gene>
<accession>A0ABV8LI06</accession>
<comment type="caution">
    <text evidence="3">The sequence shown here is derived from an EMBL/GenBank/DDBJ whole genome shotgun (WGS) entry which is preliminary data.</text>
</comment>
<dbReference type="EMBL" id="JBHSAY010000003">
    <property type="protein sequence ID" value="MFC4129858.1"/>
    <property type="molecule type" value="Genomic_DNA"/>
</dbReference>
<keyword evidence="2" id="KW-0472">Membrane</keyword>
<evidence type="ECO:0000313" key="4">
    <source>
        <dbReference type="Proteomes" id="UP001595816"/>
    </source>
</evidence>
<evidence type="ECO:0000256" key="2">
    <source>
        <dbReference type="SAM" id="Phobius"/>
    </source>
</evidence>
<dbReference type="Proteomes" id="UP001595816">
    <property type="component" value="Unassembled WGS sequence"/>
</dbReference>